<feature type="domain" description="Peptidase M16 C-terminal" evidence="2">
    <location>
        <begin position="224"/>
        <end position="409"/>
    </location>
</feature>
<dbReference type="EMBL" id="OV121136">
    <property type="protein sequence ID" value="CAH0557668.1"/>
    <property type="molecule type" value="Genomic_DNA"/>
</dbReference>
<protein>
    <recommendedName>
        <fullName evidence="5">Presequence protease, mitochondrial</fullName>
    </recommendedName>
</protein>
<evidence type="ECO:0000313" key="4">
    <source>
        <dbReference type="Proteomes" id="UP001154078"/>
    </source>
</evidence>
<sequence>MICHLIELNCHYDSDSNLKMAPVDNTPNVSMGDFQLLHSLNAYNKIPVSEYISKKTGLTVVIAEVDGPVVNGYFCLVTEAFDDDGLPHTLEHLIFLGSEEYPYKGVLDLLANRCLASGTNAWTDIDHTCYTMETAGSEGFLALMPIFLEHILYPVLTEEGFVTEVHHITESGEDAGVVYCEMQGRENSAESRLHLALARNIYPGKCGYSSETGGIMKNLRESTTNEKVRNYHKEFYRPENLKVIITGQVKPEEVFKSLEKLELKILSKGDRGAFQRPWQNPVPPIPESKDLVIKYPSDEENNGLFSMAWRGPSAVKDIYHLTASSLFLKYLTEFSVSPLPKEFVEIPDPYASKVCYNIYENAESCVYISFEDVPLKKLPEVREKLQEILKKMLNNEDIDMERLHSIINKYKLESLSNIENMPHNSVAFMIIGHMLYGNSREDLQQRVNPLVDLMKLLGEPKSFWLDLLKKYFVENKHVSVQCVPSIEEQQEMAKTEKERLDAQVATLGESGLKEKAGVLEAAIGHNDRDPPMDMLTSVPIPSTNSMNFHSVSRYRSDLDDKEKIDLSDTPIFTYFDHIKTNFVYLFAMLDTSSIPSELRAYLPLLLESLLELPVNRDGRIVPYEEVVAQLNHDTVCTEVGVGLGGGGRQTFKCGNYSSTVIVSMQVEAAKYEAGANWMREILYNTVFDAERLKVVAQKMLNSISAAKRSGRSVVAFLMKAMRYTEDSNVLKNSMFLQNKFLADVIQKINSGNGEELVYIFEKLRKMMTDPSNVVLYCSANIDSLADPVEPLKKIIPSDMQIVKKQQKLNVTPDFKLMKDDAEGGIKGAVIGMGCLESSFFYQSTKCLTSYTDPDFPALMLYLQYLIQAEGPMWKQIRGKGYAYGYSMMAKLNEGLLYLIFARATNVLGAYKETVDIVKKQLTSKQWDPTLLEAAKSSLIFEIIEEEKTIGNVVNLSVLSYFQGVDYKYNRTLLDLINKVTIEDLNKVGDLYVSKLFEPEKVRTAVVTVPAKVKEIVEGFKKFNLDVEGYSSLEESFLNK</sequence>
<name>A0A9P0B917_BRAAE</name>
<dbReference type="SUPFAM" id="SSF63411">
    <property type="entry name" value="LuxS/MPP-like metallohydrolase"/>
    <property type="match status" value="4"/>
</dbReference>
<dbReference type="PANTHER" id="PTHR43016">
    <property type="entry name" value="PRESEQUENCE PROTEASE"/>
    <property type="match status" value="1"/>
</dbReference>
<gene>
    <name evidence="3" type="ORF">MELIAE_LOCUS8338</name>
</gene>
<dbReference type="PANTHER" id="PTHR43016:SF16">
    <property type="entry name" value="METALLOPROTEASE, PUTATIVE (AFU_ORTHOLOGUE AFUA_4G07610)-RELATED"/>
    <property type="match status" value="1"/>
</dbReference>
<evidence type="ECO:0000259" key="1">
    <source>
        <dbReference type="Pfam" id="PF00675"/>
    </source>
</evidence>
<proteinExistence type="predicted"/>
<dbReference type="Gene3D" id="3.30.830.10">
    <property type="entry name" value="Metalloenzyme, LuxS/M16 peptidase-like"/>
    <property type="match status" value="4"/>
</dbReference>
<dbReference type="InterPro" id="IPR011249">
    <property type="entry name" value="Metalloenz_LuxS/M16"/>
</dbReference>
<keyword evidence="4" id="KW-1185">Reference proteome</keyword>
<evidence type="ECO:0000313" key="3">
    <source>
        <dbReference type="EMBL" id="CAH0557668.1"/>
    </source>
</evidence>
<evidence type="ECO:0008006" key="5">
    <source>
        <dbReference type="Google" id="ProtNLM"/>
    </source>
</evidence>
<dbReference type="InterPro" id="IPR007863">
    <property type="entry name" value="Peptidase_M16_C"/>
</dbReference>
<accession>A0A9P0B917</accession>
<dbReference type="FunFam" id="3.30.830.10:FF:000015">
    <property type="entry name" value="Putative zinc metalloprotease"/>
    <property type="match status" value="1"/>
</dbReference>
<dbReference type="Proteomes" id="UP001154078">
    <property type="component" value="Chromosome 5"/>
</dbReference>
<dbReference type="FunFam" id="3.30.830.10:FF:000031">
    <property type="entry name" value="Putative zinc metalloprotease"/>
    <property type="match status" value="1"/>
</dbReference>
<organism evidence="3 4">
    <name type="scientific">Brassicogethes aeneus</name>
    <name type="common">Rape pollen beetle</name>
    <name type="synonym">Meligethes aeneus</name>
    <dbReference type="NCBI Taxonomy" id="1431903"/>
    <lineage>
        <taxon>Eukaryota</taxon>
        <taxon>Metazoa</taxon>
        <taxon>Ecdysozoa</taxon>
        <taxon>Arthropoda</taxon>
        <taxon>Hexapoda</taxon>
        <taxon>Insecta</taxon>
        <taxon>Pterygota</taxon>
        <taxon>Neoptera</taxon>
        <taxon>Endopterygota</taxon>
        <taxon>Coleoptera</taxon>
        <taxon>Polyphaga</taxon>
        <taxon>Cucujiformia</taxon>
        <taxon>Nitidulidae</taxon>
        <taxon>Meligethinae</taxon>
        <taxon>Brassicogethes</taxon>
    </lineage>
</organism>
<dbReference type="OrthoDB" id="4953at2759"/>
<evidence type="ECO:0000259" key="2">
    <source>
        <dbReference type="Pfam" id="PF05193"/>
    </source>
</evidence>
<dbReference type="AlphaFoldDB" id="A0A9P0B917"/>
<dbReference type="GO" id="GO:0046872">
    <property type="term" value="F:metal ion binding"/>
    <property type="evidence" value="ECO:0007669"/>
    <property type="project" value="InterPro"/>
</dbReference>
<feature type="domain" description="Peptidase M16 N-terminal" evidence="1">
    <location>
        <begin position="82"/>
        <end position="169"/>
    </location>
</feature>
<dbReference type="Pfam" id="PF00675">
    <property type="entry name" value="Peptidase_M16"/>
    <property type="match status" value="1"/>
</dbReference>
<dbReference type="Pfam" id="PF05193">
    <property type="entry name" value="Peptidase_M16_C"/>
    <property type="match status" value="1"/>
</dbReference>
<dbReference type="InterPro" id="IPR011765">
    <property type="entry name" value="Pept_M16_N"/>
</dbReference>
<reference evidence="3" key="1">
    <citation type="submission" date="2021-12" db="EMBL/GenBank/DDBJ databases">
        <authorList>
            <person name="King R."/>
        </authorList>
    </citation>
    <scope>NUCLEOTIDE SEQUENCE</scope>
</reference>